<feature type="compositionally biased region" description="Polar residues" evidence="1">
    <location>
        <begin position="541"/>
        <end position="550"/>
    </location>
</feature>
<dbReference type="RefSeq" id="XP_001386202.2">
    <property type="nucleotide sequence ID" value="XM_001386165.1"/>
</dbReference>
<dbReference type="HOGENOM" id="CLU_252746_0_0_1"/>
<feature type="region of interest" description="Disordered" evidence="1">
    <location>
        <begin position="788"/>
        <end position="811"/>
    </location>
</feature>
<feature type="region of interest" description="Disordered" evidence="1">
    <location>
        <begin position="709"/>
        <end position="745"/>
    </location>
</feature>
<dbReference type="Proteomes" id="UP000002258">
    <property type="component" value="Chromosome 7"/>
</dbReference>
<feature type="compositionally biased region" description="Low complexity" evidence="1">
    <location>
        <begin position="709"/>
        <end position="721"/>
    </location>
</feature>
<dbReference type="PANTHER" id="PTHR43503">
    <property type="entry name" value="MCG48959-RELATED"/>
    <property type="match status" value="1"/>
</dbReference>
<dbReference type="GO" id="GO:0045454">
    <property type="term" value="P:cell redox homeostasis"/>
    <property type="evidence" value="ECO:0007669"/>
    <property type="project" value="TreeGrafter"/>
</dbReference>
<feature type="non-terminal residue" evidence="2">
    <location>
        <position position="1427"/>
    </location>
</feature>
<keyword evidence="3" id="KW-1185">Reference proteome</keyword>
<sequence>MSTLIPTSSACHNLQLPHTEKDDRLNLNVRTGSSSTLYNSLVLTSGGLTIGLELGDTTIEEIYTTFRQKVSSSVMKFKSLDKYLSGELFYLSLIDKVWSRVPYNRDTDGPRPKPRLFHQICALNNCVYLFGGLVIPEDANPTSEDDTTIKDFLVPCNDLWSFNLESNKWRLLSDGSEYETNRAIPQPRFNHKMTTINSLSFVNKKDHYGIFIAGGKDGNSNPIYDNAVFDLVENKYVGSEPIKLKTTTGNVEKDSKSGLDNIVANDKHELNVDYNNSMIVTFTEDIDHQHHQQINDKGKIHHEYRKSTSQEQSFIIYTPTIDKSQDQNNNPLVSFRAGRKIHNGKPLPMHRKKLFTNGQNSEGPTIDRRGLNHTIPFNLRYPTGGLFGQNIVITGFLPGDFDISIFIYNKPTGKWSRLNIFCNHDYGSHRFWGGFAWQSHHKVVLIGNYLTSRTTSSIRFFTVMITVSLPITNILASSELAGGHHHGPDGRRIPHRRVRLSNASENASNRKNIEEELSDDSSPEVLTEEEFLKKTSDRRPSSISQASDKTSPTAISFSEYVHYAAPKTNFTSIRSVFPPAAITLGRNAFDRYGDLISDFELVSCNGDRIPVSLIVLMERWGRYFIQLLARGYVSAVDKFESDQALGVYNSDKQRLRTSKSGGSGKTNKEPSNPLEQNESEASPEAIPRKDSVSSFSSSNSLLASQLQDIPPQLPLPSDQIPGIPAAPASFKSSTSRKGSQDLGSPRASLIHTLTALRNIPISKSPRESPFASPRASVSAQGASVVGGGDLYSSPVPNLRPGRFSPTSEVMGRSKSIDYSLSAFNEESAEQGNKTEPSQEMEREQKNASLSSTHSEALSATSSGRDSNDDDFSGASEADLLSQACKAAKESHGMFDNALLNFENLDAATFTMEPSLIPRKLYVPFPSITLKGFCEYLYTGQVGNKWLLVPTTLDNLLMSKFFKVPLLYDLISEVLFGIIGRKEAYIVKEGNRLKRKYFNALEEMGKSYDNSFKFPLNEYEGFMDTVDDGYLDIALLKKTSKTHQSSSVVSMSRRRRYQAEHGNSRRPSTATELTEPDEEAEDENEVDDEKEKEKEESQGSNLHSESAEDSSDRKTTSTSEDDGIELGFLNVHERNSTTVGPRSKSVFDRSNTVYNDFFQHAYEQAHAGDDNGEKAVGLTIEQLVSPDSDIPNDYVIDLVYEASSIVTDLKLMLRAANVRLMNKILNQSRVEVEAEIERLKNSQMESDLEDSDDGGISTSKANDNFVAPKAHTSVSATHMDLNPSTSASSLVSSGSSKAPKDLEKMKSNISFRTVGSLTPFKHSKTENKIGGNKDIDKRFSKLMKKDEKLRTKEGLLKKKVMSKSSTSLNEIGQSTASSIMSKSTTQPKKHHGLFHRSHKKKDTDDSSLESTKLSRTQSTTASIESAHS</sequence>
<dbReference type="InterPro" id="IPR015915">
    <property type="entry name" value="Kelch-typ_b-propeller"/>
</dbReference>
<feature type="region of interest" description="Disordered" evidence="1">
    <location>
        <begin position="652"/>
        <end position="694"/>
    </location>
</feature>
<dbReference type="SUPFAM" id="SSF117281">
    <property type="entry name" value="Kelch motif"/>
    <property type="match status" value="1"/>
</dbReference>
<feature type="compositionally biased region" description="Polar residues" evidence="1">
    <location>
        <begin position="846"/>
        <end position="864"/>
    </location>
</feature>
<feature type="compositionally biased region" description="Acidic residues" evidence="1">
    <location>
        <begin position="1073"/>
        <end position="1087"/>
    </location>
</feature>
<dbReference type="Gene3D" id="2.120.10.80">
    <property type="entry name" value="Kelch-type beta propeller"/>
    <property type="match status" value="1"/>
</dbReference>
<feature type="region of interest" description="Disordered" evidence="1">
    <location>
        <begin position="502"/>
        <end position="550"/>
    </location>
</feature>
<feature type="compositionally biased region" description="Polar residues" evidence="1">
    <location>
        <begin position="1407"/>
        <end position="1427"/>
    </location>
</feature>
<dbReference type="GO" id="GO:0005739">
    <property type="term" value="C:mitochondrion"/>
    <property type="evidence" value="ECO:0007669"/>
    <property type="project" value="TreeGrafter"/>
</dbReference>
<feature type="compositionally biased region" description="Low complexity" evidence="1">
    <location>
        <begin position="1283"/>
        <end position="1295"/>
    </location>
</feature>
<organism evidence="2 3">
    <name type="scientific">Scheffersomyces stipitis (strain ATCC 58785 / CBS 6054 / NBRC 10063 / NRRL Y-11545)</name>
    <name type="common">Yeast</name>
    <name type="synonym">Pichia stipitis</name>
    <dbReference type="NCBI Taxonomy" id="322104"/>
    <lineage>
        <taxon>Eukaryota</taxon>
        <taxon>Fungi</taxon>
        <taxon>Dikarya</taxon>
        <taxon>Ascomycota</taxon>
        <taxon>Saccharomycotina</taxon>
        <taxon>Pichiomycetes</taxon>
        <taxon>Debaryomycetaceae</taxon>
        <taxon>Scheffersomyces</taxon>
    </lineage>
</organism>
<dbReference type="GO" id="GO:0005829">
    <property type="term" value="C:cytosol"/>
    <property type="evidence" value="ECO:0007669"/>
    <property type="project" value="TreeGrafter"/>
</dbReference>
<evidence type="ECO:0000313" key="2">
    <source>
        <dbReference type="EMBL" id="ABN68173.2"/>
    </source>
</evidence>
<feature type="compositionally biased region" description="Polar residues" evidence="1">
    <location>
        <begin position="1361"/>
        <end position="1385"/>
    </location>
</feature>
<feature type="compositionally biased region" description="Polar residues" evidence="1">
    <location>
        <begin position="824"/>
        <end position="837"/>
    </location>
</feature>
<feature type="compositionally biased region" description="Acidic residues" evidence="1">
    <location>
        <begin position="515"/>
        <end position="529"/>
    </location>
</feature>
<dbReference type="OMA" id="WQSHHKV"/>
<evidence type="ECO:0000313" key="3">
    <source>
        <dbReference type="Proteomes" id="UP000002258"/>
    </source>
</evidence>
<accession>A3LZJ9</accession>
<feature type="compositionally biased region" description="Basic and acidic residues" evidence="1">
    <location>
        <begin position="530"/>
        <end position="540"/>
    </location>
</feature>
<feature type="compositionally biased region" description="Polar residues" evidence="1">
    <location>
        <begin position="669"/>
        <end position="680"/>
    </location>
</feature>
<dbReference type="FunCoup" id="A3LZJ9">
    <property type="interactions" value="308"/>
</dbReference>
<dbReference type="eggNOG" id="ENOG502QSQ9">
    <property type="taxonomic scope" value="Eukaryota"/>
</dbReference>
<feature type="compositionally biased region" description="Basic residues" evidence="1">
    <location>
        <begin position="1386"/>
        <end position="1399"/>
    </location>
</feature>
<proteinExistence type="predicted"/>
<reference evidence="2 3" key="1">
    <citation type="journal article" date="2007" name="Nat. Biotechnol.">
        <title>Genome sequence of the lignocellulose-bioconverting and xylose-fermenting yeast Pichia stipitis.</title>
        <authorList>
            <person name="Jeffries T.W."/>
            <person name="Grigoriev I.V."/>
            <person name="Grimwood J."/>
            <person name="Laplaza J.M."/>
            <person name="Aerts A."/>
            <person name="Salamov A."/>
            <person name="Schmutz J."/>
            <person name="Lindquist E."/>
            <person name="Dehal P."/>
            <person name="Shapiro H."/>
            <person name="Jin Y.S."/>
            <person name="Passoth V."/>
            <person name="Richardson P.M."/>
        </authorList>
    </citation>
    <scope>NUCLEOTIDE SEQUENCE [LARGE SCALE GENOMIC DNA]</scope>
    <source>
        <strain evidence="3">ATCC 58785 / CBS 6054 / NBRC 10063 / NRRL Y-11545</strain>
    </source>
</reference>
<dbReference type="OrthoDB" id="10001928at2759"/>
<dbReference type="InParanoid" id="A3LZJ9"/>
<protein>
    <submittedName>
        <fullName evidence="2">Negative regulator of early meiotic expression</fullName>
    </submittedName>
</protein>
<dbReference type="GeneID" id="4840553"/>
<dbReference type="PANTHER" id="PTHR43503:SF2">
    <property type="entry name" value="NEGATIVE REGULATOR OF SPORULATION MDS3-RELATED"/>
    <property type="match status" value="1"/>
</dbReference>
<gene>
    <name evidence="2" type="primary">MDS3</name>
    <name evidence="2" type="ORF">PICST_14132</name>
</gene>
<dbReference type="EMBL" id="CP000501">
    <property type="protein sequence ID" value="ABN68173.2"/>
    <property type="molecule type" value="Genomic_DNA"/>
</dbReference>
<feature type="region of interest" description="Disordered" evidence="1">
    <location>
        <begin position="1352"/>
        <end position="1427"/>
    </location>
</feature>
<feature type="region of interest" description="Disordered" evidence="1">
    <location>
        <begin position="1043"/>
        <end position="1142"/>
    </location>
</feature>
<dbReference type="KEGG" id="pic:PICST_14132"/>
<name>A3LZJ9_PICST</name>
<feature type="region of interest" description="Disordered" evidence="1">
    <location>
        <begin position="1240"/>
        <end position="1263"/>
    </location>
</feature>
<feature type="region of interest" description="Disordered" evidence="1">
    <location>
        <begin position="1277"/>
        <end position="1302"/>
    </location>
</feature>
<feature type="region of interest" description="Disordered" evidence="1">
    <location>
        <begin position="824"/>
        <end position="872"/>
    </location>
</feature>
<evidence type="ECO:0000256" key="1">
    <source>
        <dbReference type="SAM" id="MobiDB-lite"/>
    </source>
</evidence>